<protein>
    <submittedName>
        <fullName evidence="4">Outer membrane lipoprotein-sorting protein</fullName>
    </submittedName>
</protein>
<evidence type="ECO:0000256" key="1">
    <source>
        <dbReference type="SAM" id="MobiDB-lite"/>
    </source>
</evidence>
<keyword evidence="4" id="KW-0449">Lipoprotein</keyword>
<evidence type="ECO:0000259" key="3">
    <source>
        <dbReference type="Pfam" id="PF17131"/>
    </source>
</evidence>
<evidence type="ECO:0000313" key="5">
    <source>
        <dbReference type="Proteomes" id="UP000271227"/>
    </source>
</evidence>
<gene>
    <name evidence="4" type="ORF">BXY39_1737</name>
</gene>
<dbReference type="Proteomes" id="UP000271227">
    <property type="component" value="Unassembled WGS sequence"/>
</dbReference>
<accession>A0A3M0CCT5</accession>
<dbReference type="AlphaFoldDB" id="A0A3M0CCT5"/>
<dbReference type="EMBL" id="REFR01000011">
    <property type="protein sequence ID" value="RMB07651.1"/>
    <property type="molecule type" value="Genomic_DNA"/>
</dbReference>
<keyword evidence="5" id="KW-1185">Reference proteome</keyword>
<dbReference type="Pfam" id="PF17131">
    <property type="entry name" value="LolA_like"/>
    <property type="match status" value="1"/>
</dbReference>
<sequence length="280" mass="31410">MTLLQQTLAAAGLLALITPGTALPAAAMQAGAAQPSGDSQAAREKGYAIAERSDKTDEGFGTSTVDLTMTLMDPRGRETVRKLRIDTFEKEGRGSGDKSLTRFFSPPDVEGTALLSHAKILDPDNQWLYLPALRRVKRISSSNKSGPFVGSEFAFEDLTSNELGKYEYTYLETVEMNGLQLDKLECRPLYERSGYSKLHCYFDTDVFQSRRVEFFDRGGRLLKTLELDDYRQYPGGYWRAHRQTMTNHLTGKKTVLVSSDYTFGINLDNRDFEPSALDRL</sequence>
<evidence type="ECO:0000256" key="2">
    <source>
        <dbReference type="SAM" id="SignalP"/>
    </source>
</evidence>
<feature type="chain" id="PRO_5018303988" evidence="2">
    <location>
        <begin position="25"/>
        <end position="280"/>
    </location>
</feature>
<dbReference type="RefSeq" id="WP_121938451.1">
    <property type="nucleotide sequence ID" value="NZ_REFR01000011.1"/>
</dbReference>
<comment type="caution">
    <text evidence="4">The sequence shown here is derived from an EMBL/GenBank/DDBJ whole genome shotgun (WGS) entry which is preliminary data.</text>
</comment>
<dbReference type="OrthoDB" id="9803781at2"/>
<name>A0A3M0CCT5_9PROT</name>
<proteinExistence type="predicted"/>
<feature type="signal peptide" evidence="2">
    <location>
        <begin position="1"/>
        <end position="24"/>
    </location>
</feature>
<dbReference type="InterPro" id="IPR033399">
    <property type="entry name" value="TP_0789-like"/>
</dbReference>
<dbReference type="InParanoid" id="A0A3M0CCT5"/>
<dbReference type="CDD" id="cd16329">
    <property type="entry name" value="LolA_like"/>
    <property type="match status" value="1"/>
</dbReference>
<feature type="compositionally biased region" description="Basic and acidic residues" evidence="1">
    <location>
        <begin position="41"/>
        <end position="58"/>
    </location>
</feature>
<feature type="region of interest" description="Disordered" evidence="1">
    <location>
        <begin position="32"/>
        <end position="62"/>
    </location>
</feature>
<reference evidence="4 5" key="1">
    <citation type="submission" date="2018-10" db="EMBL/GenBank/DDBJ databases">
        <title>Genomic Encyclopedia of Archaeal and Bacterial Type Strains, Phase II (KMG-II): from individual species to whole genera.</title>
        <authorList>
            <person name="Goeker M."/>
        </authorList>
    </citation>
    <scope>NUCLEOTIDE SEQUENCE [LARGE SCALE GENOMIC DNA]</scope>
    <source>
        <strain evidence="4 5">DSM 25217</strain>
    </source>
</reference>
<keyword evidence="2" id="KW-0732">Signal</keyword>
<feature type="domain" description="Uncharacterized protein TP-0789" evidence="3">
    <location>
        <begin position="97"/>
        <end position="279"/>
    </location>
</feature>
<organism evidence="4 5">
    <name type="scientific">Eilatimonas milleporae</name>
    <dbReference type="NCBI Taxonomy" id="911205"/>
    <lineage>
        <taxon>Bacteria</taxon>
        <taxon>Pseudomonadati</taxon>
        <taxon>Pseudomonadota</taxon>
        <taxon>Alphaproteobacteria</taxon>
        <taxon>Kordiimonadales</taxon>
        <taxon>Kordiimonadaceae</taxon>
        <taxon>Eilatimonas</taxon>
    </lineage>
</organism>
<evidence type="ECO:0000313" key="4">
    <source>
        <dbReference type="EMBL" id="RMB07651.1"/>
    </source>
</evidence>
<dbReference type="Gene3D" id="2.50.20.10">
    <property type="entry name" value="Lipoprotein localisation LolA/LolB/LppX"/>
    <property type="match status" value="1"/>
</dbReference>